<name>A0A2N8T109_STUST</name>
<keyword evidence="3 5" id="KW-0808">Transferase</keyword>
<evidence type="ECO:0000256" key="2">
    <source>
        <dbReference type="ARBA" id="ARBA00022676"/>
    </source>
</evidence>
<evidence type="ECO:0000256" key="1">
    <source>
        <dbReference type="ARBA" id="ARBA00006739"/>
    </source>
</evidence>
<protein>
    <submittedName>
        <fullName evidence="5">Glycosyltransferase family 2 protein</fullName>
    </submittedName>
</protein>
<evidence type="ECO:0000259" key="4">
    <source>
        <dbReference type="Pfam" id="PF00535"/>
    </source>
</evidence>
<dbReference type="GO" id="GO:0016757">
    <property type="term" value="F:glycosyltransferase activity"/>
    <property type="evidence" value="ECO:0007669"/>
    <property type="project" value="UniProtKB-KW"/>
</dbReference>
<dbReference type="Proteomes" id="UP000235897">
    <property type="component" value="Unassembled WGS sequence"/>
</dbReference>
<organism evidence="5 6">
    <name type="scientific">Stutzerimonas stutzeri</name>
    <name type="common">Pseudomonas stutzeri</name>
    <dbReference type="NCBI Taxonomy" id="316"/>
    <lineage>
        <taxon>Bacteria</taxon>
        <taxon>Pseudomonadati</taxon>
        <taxon>Pseudomonadota</taxon>
        <taxon>Gammaproteobacteria</taxon>
        <taxon>Pseudomonadales</taxon>
        <taxon>Pseudomonadaceae</taxon>
        <taxon>Stutzerimonas</taxon>
    </lineage>
</organism>
<accession>A0A2N8T109</accession>
<evidence type="ECO:0000313" key="5">
    <source>
        <dbReference type="EMBL" id="PNG08425.1"/>
    </source>
</evidence>
<dbReference type="InterPro" id="IPR001173">
    <property type="entry name" value="Glyco_trans_2-like"/>
</dbReference>
<dbReference type="RefSeq" id="WP_102846111.1">
    <property type="nucleotide sequence ID" value="NZ_JAMOIG010000034.1"/>
</dbReference>
<dbReference type="PANTHER" id="PTHR43630:SF1">
    <property type="entry name" value="POLY-BETA-1,6-N-ACETYL-D-GLUCOSAMINE SYNTHASE"/>
    <property type="match status" value="1"/>
</dbReference>
<dbReference type="EMBL" id="POUW01000001">
    <property type="protein sequence ID" value="PNG08425.1"/>
    <property type="molecule type" value="Genomic_DNA"/>
</dbReference>
<feature type="domain" description="Glycosyltransferase 2-like" evidence="4">
    <location>
        <begin position="5"/>
        <end position="107"/>
    </location>
</feature>
<dbReference type="OrthoDB" id="9802649at2"/>
<reference evidence="5 6" key="1">
    <citation type="submission" date="2018-01" db="EMBL/GenBank/DDBJ databases">
        <title>Denitrification phenotypes of diverse strains of Pseudomonas stutzeri.</title>
        <authorList>
            <person name="Milligan D.A."/>
            <person name="Bergaust L."/>
            <person name="Bakken L.R."/>
            <person name="Frostegard A."/>
        </authorList>
    </citation>
    <scope>NUCLEOTIDE SEQUENCE [LARGE SCALE GENOMIC DNA]</scope>
    <source>
        <strain evidence="5 6">28a3</strain>
    </source>
</reference>
<dbReference type="InterPro" id="IPR029044">
    <property type="entry name" value="Nucleotide-diphossugar_trans"/>
</dbReference>
<gene>
    <name evidence="5" type="ORF">CXL00_05175</name>
</gene>
<comment type="caution">
    <text evidence="5">The sequence shown here is derived from an EMBL/GenBank/DDBJ whole genome shotgun (WGS) entry which is preliminary data.</text>
</comment>
<dbReference type="Pfam" id="PF00535">
    <property type="entry name" value="Glycos_transf_2"/>
    <property type="match status" value="1"/>
</dbReference>
<dbReference type="SUPFAM" id="SSF53448">
    <property type="entry name" value="Nucleotide-diphospho-sugar transferases"/>
    <property type="match status" value="1"/>
</dbReference>
<comment type="similarity">
    <text evidence="1">Belongs to the glycosyltransferase 2 family.</text>
</comment>
<evidence type="ECO:0000256" key="3">
    <source>
        <dbReference type="ARBA" id="ARBA00022679"/>
    </source>
</evidence>
<keyword evidence="2" id="KW-0328">Glycosyltransferase</keyword>
<dbReference type="AlphaFoldDB" id="A0A2N8T109"/>
<sequence>MMQVSILMPVYNEKLYLSEAVESVARQTKDLSLEVICVDDFSTDDTWSLMVELQKKYSFLKCYKNDKKGKNNAFNYAYHKSCGAVIILLAGDDKLVEETLHLRVEPVIMADEASISLSKYKTFSKVAYLNGMVVPKKPELGSLSGGTIAFNRRFADLIFPIPPVLSNEDMWINCHVKYNSDVRIVHVPVVALLYRLHENNSLKRNVSFNEKNRMISTRSIVYSVFLEKYRCFLPDQERECLARLAALETLRANRSLVSVLFFKNVALLDRIRALVYASPLLHWIHMRMQKWTAGN</sequence>
<proteinExistence type="inferred from homology"/>
<evidence type="ECO:0000313" key="6">
    <source>
        <dbReference type="Proteomes" id="UP000235897"/>
    </source>
</evidence>
<dbReference type="PANTHER" id="PTHR43630">
    <property type="entry name" value="POLY-BETA-1,6-N-ACETYL-D-GLUCOSAMINE SYNTHASE"/>
    <property type="match status" value="1"/>
</dbReference>
<dbReference type="Gene3D" id="3.90.550.10">
    <property type="entry name" value="Spore Coat Polysaccharide Biosynthesis Protein SpsA, Chain A"/>
    <property type="match status" value="1"/>
</dbReference>